<dbReference type="AlphaFoldDB" id="A0ABD0KMP4"/>
<organism evidence="2 3">
    <name type="scientific">Batillaria attramentaria</name>
    <dbReference type="NCBI Taxonomy" id="370345"/>
    <lineage>
        <taxon>Eukaryota</taxon>
        <taxon>Metazoa</taxon>
        <taxon>Spiralia</taxon>
        <taxon>Lophotrochozoa</taxon>
        <taxon>Mollusca</taxon>
        <taxon>Gastropoda</taxon>
        <taxon>Caenogastropoda</taxon>
        <taxon>Sorbeoconcha</taxon>
        <taxon>Cerithioidea</taxon>
        <taxon>Batillariidae</taxon>
        <taxon>Batillaria</taxon>
    </lineage>
</organism>
<evidence type="ECO:0000259" key="1">
    <source>
        <dbReference type="Pfam" id="PF09170"/>
    </source>
</evidence>
<comment type="caution">
    <text evidence="2">The sequence shown here is derived from an EMBL/GenBank/DDBJ whole genome shotgun (WGS) entry which is preliminary data.</text>
</comment>
<gene>
    <name evidence="2" type="ORF">BaRGS_00020503</name>
</gene>
<dbReference type="Proteomes" id="UP001519460">
    <property type="component" value="Unassembled WGS sequence"/>
</dbReference>
<evidence type="ECO:0000313" key="2">
    <source>
        <dbReference type="EMBL" id="KAK7488196.1"/>
    </source>
</evidence>
<name>A0ABD0KMP4_9CAEN</name>
<evidence type="ECO:0000313" key="3">
    <source>
        <dbReference type="Proteomes" id="UP001519460"/>
    </source>
</evidence>
<dbReference type="InterPro" id="IPR036388">
    <property type="entry name" value="WH-like_DNA-bd_sf"/>
</dbReference>
<sequence length="112" mass="13003">GAECDTTSVVQRVLRRLEEDRGTVVCRRHATPQYENVSADCPLDQVIISLLQRECVKPKYVEKGCHYMHLLDELHRTVEYSTLQKTALLHVLERLETNSDVIRVSDRCYYPV</sequence>
<proteinExistence type="predicted"/>
<dbReference type="EMBL" id="JACVVK020000153">
    <property type="protein sequence ID" value="KAK7488196.1"/>
    <property type="molecule type" value="Genomic_DNA"/>
</dbReference>
<dbReference type="Pfam" id="PF09170">
    <property type="entry name" value="STN1_2"/>
    <property type="match status" value="1"/>
</dbReference>
<keyword evidence="3" id="KW-1185">Reference proteome</keyword>
<feature type="domain" description="Stn1 C-terminal" evidence="1">
    <location>
        <begin position="8"/>
        <end position="109"/>
    </location>
</feature>
<dbReference type="InterPro" id="IPR015253">
    <property type="entry name" value="CST_STN1_C"/>
</dbReference>
<reference evidence="2 3" key="1">
    <citation type="journal article" date="2023" name="Sci. Data">
        <title>Genome assembly of the Korean intertidal mud-creeper Batillaria attramentaria.</title>
        <authorList>
            <person name="Patra A.K."/>
            <person name="Ho P.T."/>
            <person name="Jun S."/>
            <person name="Lee S.J."/>
            <person name="Kim Y."/>
            <person name="Won Y.J."/>
        </authorList>
    </citation>
    <scope>NUCLEOTIDE SEQUENCE [LARGE SCALE GENOMIC DNA]</scope>
    <source>
        <strain evidence="2">Wonlab-2016</strain>
    </source>
</reference>
<accession>A0ABD0KMP4</accession>
<protein>
    <recommendedName>
        <fullName evidence="1">Stn1 C-terminal domain-containing protein</fullName>
    </recommendedName>
</protein>
<dbReference type="Gene3D" id="1.10.10.10">
    <property type="entry name" value="Winged helix-like DNA-binding domain superfamily/Winged helix DNA-binding domain"/>
    <property type="match status" value="1"/>
</dbReference>
<feature type="non-terminal residue" evidence="2">
    <location>
        <position position="1"/>
    </location>
</feature>